<feature type="compositionally biased region" description="Gly residues" evidence="1">
    <location>
        <begin position="162"/>
        <end position="175"/>
    </location>
</feature>
<dbReference type="AlphaFoldDB" id="A0AA88E3A8"/>
<organism evidence="2 3">
    <name type="scientific">Ficus carica</name>
    <name type="common">Common fig</name>
    <dbReference type="NCBI Taxonomy" id="3494"/>
    <lineage>
        <taxon>Eukaryota</taxon>
        <taxon>Viridiplantae</taxon>
        <taxon>Streptophyta</taxon>
        <taxon>Embryophyta</taxon>
        <taxon>Tracheophyta</taxon>
        <taxon>Spermatophyta</taxon>
        <taxon>Magnoliopsida</taxon>
        <taxon>eudicotyledons</taxon>
        <taxon>Gunneridae</taxon>
        <taxon>Pentapetalae</taxon>
        <taxon>rosids</taxon>
        <taxon>fabids</taxon>
        <taxon>Rosales</taxon>
        <taxon>Moraceae</taxon>
        <taxon>Ficeae</taxon>
        <taxon>Ficus</taxon>
    </lineage>
</organism>
<dbReference type="EMBL" id="BTGU01000436">
    <property type="protein sequence ID" value="GMN67337.1"/>
    <property type="molecule type" value="Genomic_DNA"/>
</dbReference>
<feature type="compositionally biased region" description="Acidic residues" evidence="1">
    <location>
        <begin position="145"/>
        <end position="156"/>
    </location>
</feature>
<evidence type="ECO:0000313" key="2">
    <source>
        <dbReference type="EMBL" id="GMN67337.1"/>
    </source>
</evidence>
<name>A0AA88E3A8_FICCA</name>
<evidence type="ECO:0000313" key="3">
    <source>
        <dbReference type="Proteomes" id="UP001187192"/>
    </source>
</evidence>
<evidence type="ECO:0000256" key="1">
    <source>
        <dbReference type="SAM" id="MobiDB-lite"/>
    </source>
</evidence>
<feature type="compositionally biased region" description="Gly residues" evidence="1">
    <location>
        <begin position="131"/>
        <end position="144"/>
    </location>
</feature>
<dbReference type="Proteomes" id="UP001187192">
    <property type="component" value="Unassembled WGS sequence"/>
</dbReference>
<sequence>MDYYGPVWTSGSDWDFQVQSQLKVFGALVKLELPFDPLYSKPKWVYCSPQLAFTPAAGNHPPRSAHPPWPPTNPVTSFLFPTHRRIASSPASRVAEEETEEETEPLEAPRFWAATVLMGTRLRSLEDAEEIGGGGGHGDGVPDGDGGDDVEGDGDGAEVIVGEGGGLGLEGGEGGGEGDEVLAEMG</sequence>
<reference evidence="2" key="1">
    <citation type="submission" date="2023-07" db="EMBL/GenBank/DDBJ databases">
        <title>draft genome sequence of fig (Ficus carica).</title>
        <authorList>
            <person name="Takahashi T."/>
            <person name="Nishimura K."/>
        </authorList>
    </citation>
    <scope>NUCLEOTIDE SEQUENCE</scope>
</reference>
<feature type="compositionally biased region" description="Acidic residues" evidence="1">
    <location>
        <begin position="176"/>
        <end position="186"/>
    </location>
</feature>
<gene>
    <name evidence="2" type="ORF">TIFTF001_036394</name>
</gene>
<proteinExistence type="predicted"/>
<comment type="caution">
    <text evidence="2">The sequence shown here is derived from an EMBL/GenBank/DDBJ whole genome shotgun (WGS) entry which is preliminary data.</text>
</comment>
<protein>
    <submittedName>
        <fullName evidence="2">Uncharacterized protein</fullName>
    </submittedName>
</protein>
<feature type="region of interest" description="Disordered" evidence="1">
    <location>
        <begin position="128"/>
        <end position="186"/>
    </location>
</feature>
<accession>A0AA88E3A8</accession>
<keyword evidence="3" id="KW-1185">Reference proteome</keyword>